<comment type="caution">
    <text evidence="2">The sequence shown here is derived from an EMBL/GenBank/DDBJ whole genome shotgun (WGS) entry which is preliminary data.</text>
</comment>
<evidence type="ECO:0000313" key="3">
    <source>
        <dbReference type="Proteomes" id="UP000431922"/>
    </source>
</evidence>
<dbReference type="CDD" id="cd03811">
    <property type="entry name" value="GT4_GT28_WabH-like"/>
    <property type="match status" value="1"/>
</dbReference>
<dbReference type="OrthoDB" id="9790710at2"/>
<evidence type="ECO:0000313" key="2">
    <source>
        <dbReference type="EMBL" id="MXP44399.1"/>
    </source>
</evidence>
<reference evidence="2 3" key="1">
    <citation type="submission" date="2019-12" db="EMBL/GenBank/DDBJ databases">
        <title>Genomic-based taxomic classification of the family Erythrobacteraceae.</title>
        <authorList>
            <person name="Xu L."/>
        </authorList>
    </citation>
    <scope>NUCLEOTIDE SEQUENCE [LARGE SCALE GENOMIC DNA]</scope>
    <source>
        <strain evidence="2 3">KCTC 42453</strain>
    </source>
</reference>
<keyword evidence="2" id="KW-0808">Transferase</keyword>
<organism evidence="2 3">
    <name type="scientific">Allopontixanthobacter sediminis</name>
    <dbReference type="NCBI Taxonomy" id="1689985"/>
    <lineage>
        <taxon>Bacteria</taxon>
        <taxon>Pseudomonadati</taxon>
        <taxon>Pseudomonadota</taxon>
        <taxon>Alphaproteobacteria</taxon>
        <taxon>Sphingomonadales</taxon>
        <taxon>Erythrobacteraceae</taxon>
        <taxon>Allopontixanthobacter</taxon>
    </lineage>
</organism>
<evidence type="ECO:0000259" key="1">
    <source>
        <dbReference type="Pfam" id="PF13439"/>
    </source>
</evidence>
<dbReference type="Proteomes" id="UP000431922">
    <property type="component" value="Unassembled WGS sequence"/>
</dbReference>
<accession>A0A845B9X6</accession>
<dbReference type="Pfam" id="PF13692">
    <property type="entry name" value="Glyco_trans_1_4"/>
    <property type="match status" value="1"/>
</dbReference>
<dbReference type="SUPFAM" id="SSF53756">
    <property type="entry name" value="UDP-Glycosyltransferase/glycogen phosphorylase"/>
    <property type="match status" value="1"/>
</dbReference>
<gene>
    <name evidence="2" type="ORF">GRI65_08020</name>
</gene>
<protein>
    <submittedName>
        <fullName evidence="2">Glycosyltransferase</fullName>
    </submittedName>
</protein>
<dbReference type="RefSeq" id="WP_160755999.1">
    <property type="nucleotide sequence ID" value="NZ_WTYL01000002.1"/>
</dbReference>
<feature type="domain" description="Glycosyltransferase subfamily 4-like N-terminal" evidence="1">
    <location>
        <begin position="23"/>
        <end position="181"/>
    </location>
</feature>
<proteinExistence type="predicted"/>
<name>A0A845B9X6_9SPHN</name>
<dbReference type="InterPro" id="IPR028098">
    <property type="entry name" value="Glyco_trans_4-like_N"/>
</dbReference>
<dbReference type="EMBL" id="WTYL01000002">
    <property type="protein sequence ID" value="MXP44399.1"/>
    <property type="molecule type" value="Genomic_DNA"/>
</dbReference>
<sequence>MTEDGPRYAGRRLSIFLPSLEGGGAEQVMTSLANGFAERGVDVTLCLARASGPYLSELDQRVNVKPLGISGVAKAFPGLLRHLLKDKPETLMAAMRHTNLVAAAAHFFARSRTRLILNERSAVEAQFEAFRGTLGRLMLRVTPLLYQRADLVIAPAAAMAKALRKFLAMPANRFKVIRNPVMDPNVLKLSQARWSLGERIAAGGKQIILCAGRLVPVKDYAVMIEAFAPVGREGAAHLVILGEGPERANLEQLVRDLGLEDCVHLPGFVKNPYSAMAKCDLFVSSSQFEGLPNALIQALGCGARVISTDCETGPYEILEGGRWGTLVPVGDVPALETAIRAALNAKDWPDGRLRAAYYDRERVIDDYLSAIFPNEPTVLSGD</sequence>
<dbReference type="AlphaFoldDB" id="A0A845B9X6"/>
<dbReference type="Gene3D" id="3.40.50.2000">
    <property type="entry name" value="Glycogen Phosphorylase B"/>
    <property type="match status" value="2"/>
</dbReference>
<dbReference type="Pfam" id="PF13439">
    <property type="entry name" value="Glyco_transf_4"/>
    <property type="match status" value="1"/>
</dbReference>
<keyword evidence="3" id="KW-1185">Reference proteome</keyword>
<dbReference type="PANTHER" id="PTHR12526">
    <property type="entry name" value="GLYCOSYLTRANSFERASE"/>
    <property type="match status" value="1"/>
</dbReference>
<dbReference type="GO" id="GO:0016757">
    <property type="term" value="F:glycosyltransferase activity"/>
    <property type="evidence" value="ECO:0007669"/>
    <property type="project" value="UniProtKB-ARBA"/>
</dbReference>